<sequence length="187" mass="20086">MSMPPAIFAAAAVLLSQGFAPMAFAGTSDAMEIGEFAAETEVIVAATVDLFEAAEAATDRAEEPAFQIGEPTATPAGLTPDEATLGAFPEAYGAVRHLTGYRITWYPMERLMGAVDFMGTWNKSRNLVCGYVAWDLTDPDAPTLERVVTNYVDLEQLDGSDRAEIETVLLEANCAFGEIEANYAVFQ</sequence>
<keyword evidence="1" id="KW-0732">Signal</keyword>
<proteinExistence type="predicted"/>
<dbReference type="AlphaFoldDB" id="A0A7C9ISE1"/>
<evidence type="ECO:0000313" key="3">
    <source>
        <dbReference type="Proteomes" id="UP000480350"/>
    </source>
</evidence>
<accession>A0A7C9ISE1</accession>
<feature type="chain" id="PRO_5028943265" description="Sensory transduction regulator" evidence="1">
    <location>
        <begin position="26"/>
        <end position="187"/>
    </location>
</feature>
<organism evidence="2 3">
    <name type="scientific">Kangsaoukella pontilimi</name>
    <dbReference type="NCBI Taxonomy" id="2691042"/>
    <lineage>
        <taxon>Bacteria</taxon>
        <taxon>Pseudomonadati</taxon>
        <taxon>Pseudomonadota</taxon>
        <taxon>Alphaproteobacteria</taxon>
        <taxon>Rhodobacterales</taxon>
        <taxon>Paracoccaceae</taxon>
        <taxon>Kangsaoukella</taxon>
    </lineage>
</organism>
<name>A0A7C9ISE1_9RHOB</name>
<keyword evidence="3" id="KW-1185">Reference proteome</keyword>
<reference evidence="2 3" key="2">
    <citation type="submission" date="2020-03" db="EMBL/GenBank/DDBJ databases">
        <title>Kangsaoukella pontilimi gen. nov., sp. nov., a new member of the family Rhodobacteraceae isolated from a tidal mudflat.</title>
        <authorList>
            <person name="Kim I.S."/>
        </authorList>
    </citation>
    <scope>NUCLEOTIDE SEQUENCE [LARGE SCALE GENOMIC DNA]</scope>
    <source>
        <strain evidence="2 3">GH1-50</strain>
    </source>
</reference>
<evidence type="ECO:0008006" key="4">
    <source>
        <dbReference type="Google" id="ProtNLM"/>
    </source>
</evidence>
<dbReference type="EMBL" id="WUPT01000004">
    <property type="protein sequence ID" value="MXQ09683.1"/>
    <property type="molecule type" value="Genomic_DNA"/>
</dbReference>
<dbReference type="Proteomes" id="UP000480350">
    <property type="component" value="Unassembled WGS sequence"/>
</dbReference>
<gene>
    <name evidence="2" type="ORF">GQ651_17700</name>
</gene>
<feature type="signal peptide" evidence="1">
    <location>
        <begin position="1"/>
        <end position="25"/>
    </location>
</feature>
<dbReference type="RefSeq" id="WP_160765609.1">
    <property type="nucleotide sequence ID" value="NZ_WUPT01000004.1"/>
</dbReference>
<evidence type="ECO:0000313" key="2">
    <source>
        <dbReference type="EMBL" id="MXQ09683.1"/>
    </source>
</evidence>
<evidence type="ECO:0000256" key="1">
    <source>
        <dbReference type="SAM" id="SignalP"/>
    </source>
</evidence>
<comment type="caution">
    <text evidence="2">The sequence shown here is derived from an EMBL/GenBank/DDBJ whole genome shotgun (WGS) entry which is preliminary data.</text>
</comment>
<protein>
    <recommendedName>
        <fullName evidence="4">Sensory transduction regulator</fullName>
    </recommendedName>
</protein>
<reference evidence="2 3" key="1">
    <citation type="submission" date="2019-12" db="EMBL/GenBank/DDBJ databases">
        <authorList>
            <person name="Lee S.D."/>
        </authorList>
    </citation>
    <scope>NUCLEOTIDE SEQUENCE [LARGE SCALE GENOMIC DNA]</scope>
    <source>
        <strain evidence="2 3">GH1-50</strain>
    </source>
</reference>